<proteinExistence type="inferred from homology"/>
<dbReference type="InterPro" id="IPR050950">
    <property type="entry name" value="HTH-type_LysR_regulators"/>
</dbReference>
<dbReference type="SUPFAM" id="SSF53850">
    <property type="entry name" value="Periplasmic binding protein-like II"/>
    <property type="match status" value="1"/>
</dbReference>
<organism evidence="6 7">
    <name type="scientific">Azohydromonas lata</name>
    <dbReference type="NCBI Taxonomy" id="45677"/>
    <lineage>
        <taxon>Bacteria</taxon>
        <taxon>Pseudomonadati</taxon>
        <taxon>Pseudomonadota</taxon>
        <taxon>Betaproteobacteria</taxon>
        <taxon>Burkholderiales</taxon>
        <taxon>Sphaerotilaceae</taxon>
        <taxon>Azohydromonas</taxon>
    </lineage>
</organism>
<keyword evidence="3" id="KW-0238">DNA-binding</keyword>
<reference evidence="6 7" key="1">
    <citation type="submission" date="2023-11" db="EMBL/GenBank/DDBJ databases">
        <title>Draft genome of Azohydromonas lata strain H1 (DSM1123), a polyhydroxyalkanoate producer.</title>
        <authorList>
            <person name="Traversa D."/>
            <person name="D'Addabbo P."/>
            <person name="Pazzani C."/>
            <person name="Manzari C."/>
            <person name="Chiara M."/>
            <person name="Scrascia M."/>
        </authorList>
    </citation>
    <scope>NUCLEOTIDE SEQUENCE [LARGE SCALE GENOMIC DNA]</scope>
    <source>
        <strain evidence="6 7">H1</strain>
    </source>
</reference>
<protein>
    <submittedName>
        <fullName evidence="6">LysR substrate-binding domain-containing protein</fullName>
    </submittedName>
</protein>
<dbReference type="PROSITE" id="PS50931">
    <property type="entry name" value="HTH_LYSR"/>
    <property type="match status" value="1"/>
</dbReference>
<gene>
    <name evidence="6" type="ORF">SM757_33945</name>
</gene>
<evidence type="ECO:0000256" key="4">
    <source>
        <dbReference type="ARBA" id="ARBA00023163"/>
    </source>
</evidence>
<sequence length="310" mass="33257">MRFDLLSLNLVLAIAETGSLTRAAEREHLALAAASKRLSDLEARLGVVLFERRARGVEITDAGRALVRHIRSLNASLHALESEVVEYARGLKGHLRLAANASAIAECLPPPLAAFTRQNPLIRISLEDMTSAEVQAAVAEGHADVGIFVPPLLEPQLATRPWRRGTLAVIVPAGHELAGQGGVRFEALLDYDLVGLHVGAAVQEFMREQASERGRVLNTRLQVHGFDAIAQLVGAGLGVAILPGVVAERFSQLFGLHVLALDETWAEREYQIAVRSQERLPALVQRFIDSLAAPLPLAAAGASLTTTSTP</sequence>
<dbReference type="PANTHER" id="PTHR30419">
    <property type="entry name" value="HTH-TYPE TRANSCRIPTIONAL REGULATOR YBHD"/>
    <property type="match status" value="1"/>
</dbReference>
<dbReference type="InterPro" id="IPR036388">
    <property type="entry name" value="WH-like_DNA-bd_sf"/>
</dbReference>
<dbReference type="PANTHER" id="PTHR30419:SF2">
    <property type="entry name" value="LYSR FAMILY TRANSCRIPTIONAL REGULATOR"/>
    <property type="match status" value="1"/>
</dbReference>
<name>A0ABU5IRR8_9BURK</name>
<keyword evidence="2" id="KW-0805">Transcription regulation</keyword>
<dbReference type="InterPro" id="IPR036390">
    <property type="entry name" value="WH_DNA-bd_sf"/>
</dbReference>
<evidence type="ECO:0000313" key="7">
    <source>
        <dbReference type="Proteomes" id="UP001293718"/>
    </source>
</evidence>
<evidence type="ECO:0000256" key="2">
    <source>
        <dbReference type="ARBA" id="ARBA00023015"/>
    </source>
</evidence>
<dbReference type="RefSeq" id="WP_322468711.1">
    <property type="nucleotide sequence ID" value="NZ_JAXOJX010000128.1"/>
</dbReference>
<dbReference type="SUPFAM" id="SSF46785">
    <property type="entry name" value="Winged helix' DNA-binding domain"/>
    <property type="match status" value="1"/>
</dbReference>
<keyword evidence="4" id="KW-0804">Transcription</keyword>
<feature type="domain" description="HTH lysR-type" evidence="5">
    <location>
        <begin position="1"/>
        <end position="60"/>
    </location>
</feature>
<comment type="caution">
    <text evidence="6">The sequence shown here is derived from an EMBL/GenBank/DDBJ whole genome shotgun (WGS) entry which is preliminary data.</text>
</comment>
<evidence type="ECO:0000256" key="1">
    <source>
        <dbReference type="ARBA" id="ARBA00009437"/>
    </source>
</evidence>
<dbReference type="Pfam" id="PF00126">
    <property type="entry name" value="HTH_1"/>
    <property type="match status" value="1"/>
</dbReference>
<comment type="similarity">
    <text evidence="1">Belongs to the LysR transcriptional regulatory family.</text>
</comment>
<dbReference type="EMBL" id="JAXOJX010000128">
    <property type="protein sequence ID" value="MDZ5461590.1"/>
    <property type="molecule type" value="Genomic_DNA"/>
</dbReference>
<keyword evidence="7" id="KW-1185">Reference proteome</keyword>
<dbReference type="Pfam" id="PF03466">
    <property type="entry name" value="LysR_substrate"/>
    <property type="match status" value="1"/>
</dbReference>
<dbReference type="InterPro" id="IPR000847">
    <property type="entry name" value="LysR_HTH_N"/>
</dbReference>
<evidence type="ECO:0000259" key="5">
    <source>
        <dbReference type="PROSITE" id="PS50931"/>
    </source>
</evidence>
<evidence type="ECO:0000256" key="3">
    <source>
        <dbReference type="ARBA" id="ARBA00023125"/>
    </source>
</evidence>
<dbReference type="Proteomes" id="UP001293718">
    <property type="component" value="Unassembled WGS sequence"/>
</dbReference>
<evidence type="ECO:0000313" key="6">
    <source>
        <dbReference type="EMBL" id="MDZ5461590.1"/>
    </source>
</evidence>
<accession>A0ABU5IRR8</accession>
<dbReference type="InterPro" id="IPR005119">
    <property type="entry name" value="LysR_subst-bd"/>
</dbReference>
<dbReference type="Gene3D" id="3.40.190.290">
    <property type="match status" value="1"/>
</dbReference>
<dbReference type="Gene3D" id="1.10.10.10">
    <property type="entry name" value="Winged helix-like DNA-binding domain superfamily/Winged helix DNA-binding domain"/>
    <property type="match status" value="1"/>
</dbReference>